<keyword evidence="2" id="KW-0547">Nucleotide-binding</keyword>
<proteinExistence type="predicted"/>
<keyword evidence="2" id="KW-0347">Helicase</keyword>
<feature type="region of interest" description="Disordered" evidence="1">
    <location>
        <begin position="1"/>
        <end position="22"/>
    </location>
</feature>
<evidence type="ECO:0000313" key="3">
    <source>
        <dbReference type="Proteomes" id="UP000658720"/>
    </source>
</evidence>
<sequence>MTLISLTSHHGIDPGSGRKNTPMGLLETQVHHLLKAQQRQQTIPPWPHSLTMGRLVSRALRLRRSALIQTGCLPPTYGPSYLLPCLLSDQPVRLVTTPKRQQDLETVILPTLQTALQSNDPDLVITWPEILTPDQWLQENLASLPNNVPALTAIEQVEHLEDWTRDFLSHHLDWNTLQPLFAQTPQSQDQVLTHWSRLSQSLFARPINPHGFYPLDGEELQDLNQAVMEQLANRQFKNGAKQQKTDKIQQFWQFWQEQTDNHLLWAEVDRQQGKISLHVSPVNVQPWLQPIWQSSDQGQGDSLDGGPESNQAAFVLIGSFLDAEKTAPTYCKTLGLGNLLCLKFSPHRLQDALTIYLPDRLPLPNTPAFQTTLLTEIERILTEIIAVQPDSFVVILLDDLPLKAQLGSQLAAKLGSGVKVEPTPSFAPGILVAGWQYWCAQREQFPPPALLILGTLPIPSLENPLVAKRVQHHKRHHQDWFRDYLLPVALKDLQQAVLPLRESGGWLAILDDRVNSRSYGREVLKALAPYGKRNYFDPQDLPQITPAQKRD</sequence>
<keyword evidence="2" id="KW-0067">ATP-binding</keyword>
<evidence type="ECO:0000313" key="2">
    <source>
        <dbReference type="EMBL" id="MBE9254645.1"/>
    </source>
</evidence>
<keyword evidence="2" id="KW-0378">Hydrolase</keyword>
<dbReference type="RefSeq" id="WP_194020192.1">
    <property type="nucleotide sequence ID" value="NZ_JADEVV010000035.1"/>
</dbReference>
<keyword evidence="3" id="KW-1185">Reference proteome</keyword>
<organism evidence="2 3">
    <name type="scientific">Synechocystis salina LEGE 00031</name>
    <dbReference type="NCBI Taxonomy" id="1828736"/>
    <lineage>
        <taxon>Bacteria</taxon>
        <taxon>Bacillati</taxon>
        <taxon>Cyanobacteriota</taxon>
        <taxon>Cyanophyceae</taxon>
        <taxon>Synechococcales</taxon>
        <taxon>Merismopediaceae</taxon>
        <taxon>Synechocystis</taxon>
    </lineage>
</organism>
<dbReference type="GO" id="GO:0004386">
    <property type="term" value="F:helicase activity"/>
    <property type="evidence" value="ECO:0007669"/>
    <property type="project" value="UniProtKB-KW"/>
</dbReference>
<gene>
    <name evidence="2" type="ORF">IQ217_12520</name>
</gene>
<name>A0ABR9VTF9_9SYNC</name>
<comment type="caution">
    <text evidence="2">The sequence shown here is derived from an EMBL/GenBank/DDBJ whole genome shotgun (WGS) entry which is preliminary data.</text>
</comment>
<reference evidence="2 3" key="1">
    <citation type="submission" date="2020-10" db="EMBL/GenBank/DDBJ databases">
        <authorList>
            <person name="Castelo-Branco R."/>
            <person name="Eusebio N."/>
            <person name="Adriana R."/>
            <person name="Vieira A."/>
            <person name="Brugerolle De Fraissinette N."/>
            <person name="Rezende De Castro R."/>
            <person name="Schneider M.P."/>
            <person name="Vasconcelos V."/>
            <person name="Leao P.N."/>
        </authorList>
    </citation>
    <scope>NUCLEOTIDE SEQUENCE [LARGE SCALE GENOMIC DNA]</scope>
    <source>
        <strain evidence="2 3">LEGE 00031</strain>
    </source>
</reference>
<dbReference type="Proteomes" id="UP000658720">
    <property type="component" value="Unassembled WGS sequence"/>
</dbReference>
<evidence type="ECO:0000256" key="1">
    <source>
        <dbReference type="SAM" id="MobiDB-lite"/>
    </source>
</evidence>
<accession>A0ABR9VTF9</accession>
<protein>
    <submittedName>
        <fullName evidence="2">ATP-dependent DNA helicase</fullName>
    </submittedName>
</protein>
<dbReference type="EMBL" id="JADEVV010000035">
    <property type="protein sequence ID" value="MBE9254645.1"/>
    <property type="molecule type" value="Genomic_DNA"/>
</dbReference>